<dbReference type="EMBL" id="PEDL01000035">
    <property type="protein sequence ID" value="PHV69301.1"/>
    <property type="molecule type" value="Genomic_DNA"/>
</dbReference>
<evidence type="ECO:0000313" key="2">
    <source>
        <dbReference type="Proteomes" id="UP000224460"/>
    </source>
</evidence>
<name>A0AC61D6F6_9FIRM</name>
<sequence length="162" mass="18206">MKILLITDVQEGYMNEFTQHIPQAIKKHVTHFNYDLIVATRFIDNNESLFKSELNIRNMTMISPQAKSNPIINEIADIMLMKSTYSSLTPDVRNLLTKNQVSEVYICGLNTETVILTTALELFDSGIIPKVLSNLCMSLAGPETNTMTLKILERAIGSNNIL</sequence>
<keyword evidence="2" id="KW-1185">Reference proteome</keyword>
<protein>
    <submittedName>
        <fullName evidence="1">Uncharacterized protein</fullName>
    </submittedName>
</protein>
<dbReference type="Proteomes" id="UP000224460">
    <property type="component" value="Unassembled WGS sequence"/>
</dbReference>
<proteinExistence type="predicted"/>
<gene>
    <name evidence="1" type="ORF">CS063_16590</name>
</gene>
<evidence type="ECO:0000313" key="1">
    <source>
        <dbReference type="EMBL" id="PHV69301.1"/>
    </source>
</evidence>
<organism evidence="1 2">
    <name type="scientific">Sporanaerobium hydrogeniformans</name>
    <dbReference type="NCBI Taxonomy" id="3072179"/>
    <lineage>
        <taxon>Bacteria</taxon>
        <taxon>Bacillati</taxon>
        <taxon>Bacillota</taxon>
        <taxon>Clostridia</taxon>
        <taxon>Lachnospirales</taxon>
        <taxon>Lachnospiraceae</taxon>
        <taxon>Sporanaerobium</taxon>
    </lineage>
</organism>
<comment type="caution">
    <text evidence="1">The sequence shown here is derived from an EMBL/GenBank/DDBJ whole genome shotgun (WGS) entry which is preliminary data.</text>
</comment>
<accession>A0AC61D6F6</accession>
<reference evidence="1" key="1">
    <citation type="submission" date="2017-10" db="EMBL/GenBank/DDBJ databases">
        <title>Genome sequence of cellulolytic Lachnospiraceae bacterium XHS1971 isolated from hotspring sediment.</title>
        <authorList>
            <person name="Vasudevan G."/>
            <person name="Joshi A.J."/>
            <person name="Hivarkar S."/>
            <person name="Lanjekar V.B."/>
            <person name="Dhakephalkar P.K."/>
            <person name="Dagar S."/>
        </authorList>
    </citation>
    <scope>NUCLEOTIDE SEQUENCE</scope>
    <source>
        <strain evidence="1">XHS1971</strain>
    </source>
</reference>